<protein>
    <submittedName>
        <fullName evidence="1">Uncharacterized protein</fullName>
    </submittedName>
</protein>
<organism evidence="1 2">
    <name type="scientific">Cladobotryum mycophilum</name>
    <dbReference type="NCBI Taxonomy" id="491253"/>
    <lineage>
        <taxon>Eukaryota</taxon>
        <taxon>Fungi</taxon>
        <taxon>Dikarya</taxon>
        <taxon>Ascomycota</taxon>
        <taxon>Pezizomycotina</taxon>
        <taxon>Sordariomycetes</taxon>
        <taxon>Hypocreomycetidae</taxon>
        <taxon>Hypocreales</taxon>
        <taxon>Hypocreaceae</taxon>
        <taxon>Cladobotryum</taxon>
    </lineage>
</organism>
<reference evidence="1 2" key="1">
    <citation type="submission" date="2024-01" db="EMBL/GenBank/DDBJ databases">
        <title>Complete genome of Cladobotryum mycophilum ATHUM6906.</title>
        <authorList>
            <person name="Christinaki A.C."/>
            <person name="Myridakis A.I."/>
            <person name="Kouvelis V.N."/>
        </authorList>
    </citation>
    <scope>NUCLEOTIDE SEQUENCE [LARGE SCALE GENOMIC DNA]</scope>
    <source>
        <strain evidence="1 2">ATHUM6906</strain>
    </source>
</reference>
<comment type="caution">
    <text evidence="1">The sequence shown here is derived from an EMBL/GenBank/DDBJ whole genome shotgun (WGS) entry which is preliminary data.</text>
</comment>
<sequence length="124" mass="13623">MVQIVLSSAITNASQCASIITDESQCQDAYILAFSIFDRRARPLKIQPLPRLLNAVFAKVDIVLGRKTLTGLVSISQYPSFGPPALSVQVYFDLQELTTDLQVQQLRIGFGIQGVQLSRIPDDA</sequence>
<proteinExistence type="predicted"/>
<dbReference type="Proteomes" id="UP001338125">
    <property type="component" value="Unassembled WGS sequence"/>
</dbReference>
<dbReference type="EMBL" id="JAVFKD010000015">
    <property type="protein sequence ID" value="KAK5989417.1"/>
    <property type="molecule type" value="Genomic_DNA"/>
</dbReference>
<accession>A0ABR0SC62</accession>
<keyword evidence="2" id="KW-1185">Reference proteome</keyword>
<evidence type="ECO:0000313" key="1">
    <source>
        <dbReference type="EMBL" id="KAK5989417.1"/>
    </source>
</evidence>
<gene>
    <name evidence="1" type="ORF">PT974_10936</name>
</gene>
<evidence type="ECO:0000313" key="2">
    <source>
        <dbReference type="Proteomes" id="UP001338125"/>
    </source>
</evidence>
<name>A0ABR0SC62_9HYPO</name>